<evidence type="ECO:0000256" key="3">
    <source>
        <dbReference type="ARBA" id="ARBA00022448"/>
    </source>
</evidence>
<feature type="transmembrane region" description="Helical" evidence="7">
    <location>
        <begin position="64"/>
        <end position="85"/>
    </location>
</feature>
<feature type="transmembrane region" description="Helical" evidence="7">
    <location>
        <begin position="264"/>
        <end position="281"/>
    </location>
</feature>
<organism evidence="8 9">
    <name type="scientific">Candidatus Kaiserbacteria bacterium GW2011_GWB1_52_6</name>
    <dbReference type="NCBI Taxonomy" id="1618674"/>
    <lineage>
        <taxon>Bacteria</taxon>
        <taxon>Candidatus Kaiseribacteriota</taxon>
    </lineage>
</organism>
<feature type="transmembrane region" description="Helical" evidence="7">
    <location>
        <begin position="206"/>
        <end position="226"/>
    </location>
</feature>
<accession>A0A0G1ZEQ3</accession>
<evidence type="ECO:0000256" key="2">
    <source>
        <dbReference type="ARBA" id="ARBA00007015"/>
    </source>
</evidence>
<dbReference type="PANTHER" id="PTHR31585">
    <property type="entry name" value="FOLATE-BIOPTERIN TRANSPORTER 1, CHLOROPLASTIC"/>
    <property type="match status" value="1"/>
</dbReference>
<comment type="similarity">
    <text evidence="2">Belongs to the major facilitator superfamily. Folate-biopterin transporter (TC 2.A.71) family.</text>
</comment>
<name>A0A0G1ZEQ3_9BACT</name>
<feature type="transmembrane region" description="Helical" evidence="7">
    <location>
        <begin position="326"/>
        <end position="345"/>
    </location>
</feature>
<evidence type="ECO:0008006" key="10">
    <source>
        <dbReference type="Google" id="ProtNLM"/>
    </source>
</evidence>
<feature type="transmembrane region" description="Helical" evidence="7">
    <location>
        <begin position="97"/>
        <end position="120"/>
    </location>
</feature>
<keyword evidence="5 7" id="KW-1133">Transmembrane helix</keyword>
<dbReference type="EMBL" id="LCRA01000028">
    <property type="protein sequence ID" value="KKW26337.1"/>
    <property type="molecule type" value="Genomic_DNA"/>
</dbReference>
<evidence type="ECO:0000256" key="7">
    <source>
        <dbReference type="SAM" id="Phobius"/>
    </source>
</evidence>
<sequence length="511" mass="55594">MGQIIERPNFAVWLKDQVIEPVRAMKVAYLPFLMVYFAYGLTGVTGIAAFYWTKDVLKFSATELQLAAFWVGVPWTLKMLFGQFVDVRPILGSPRRAYIFVGAACVACGYLLFAGLAGGWPPIVQLGSSLGVYYIASVVVAVGLVIQDVTADAMTSEMNTGDERDARSIQILGRIAVALGGLVAASFASTIALIGSNEDANDSYHIVFLIACVVPLVSILGAIIWKQRSFDRSEWNKPILFGGLGFALFVIAIQFMPLSGKAEVVWLGTAIAVGTFLYILARKLDKKVIRALIAVATVAFVFRSMPSAGPGVGWWQVDVLGFDQEFLGRLQIIGSVLGLLGLVFAARHLRNYSVAPVLAFLTVVGTILTLPTVGMYFGLHHWTEAHFGFGARTIAIVDLALESPFGHLSMVPILAFIAMVARFGNPATWFALAASLMNLALSTSSITTKWLTQLYPVSQATREASVIVVQADYSNLGTLMILVTVMGFILPLLMIWIFRKQLNYRIETPSQ</sequence>
<evidence type="ECO:0000256" key="4">
    <source>
        <dbReference type="ARBA" id="ARBA00022692"/>
    </source>
</evidence>
<dbReference type="GO" id="GO:0016020">
    <property type="term" value="C:membrane"/>
    <property type="evidence" value="ECO:0007669"/>
    <property type="project" value="UniProtKB-SubCell"/>
</dbReference>
<protein>
    <recommendedName>
        <fullName evidence="10">Folate/biopterin transporter</fullName>
    </recommendedName>
</protein>
<feature type="transmembrane region" description="Helical" evidence="7">
    <location>
        <begin position="27"/>
        <end position="52"/>
    </location>
</feature>
<gene>
    <name evidence="8" type="ORF">UY70_C0028G0004</name>
</gene>
<keyword evidence="3" id="KW-0813">Transport</keyword>
<feature type="transmembrane region" description="Helical" evidence="7">
    <location>
        <begin position="238"/>
        <end position="258"/>
    </location>
</feature>
<feature type="transmembrane region" description="Helical" evidence="7">
    <location>
        <begin position="171"/>
        <end position="194"/>
    </location>
</feature>
<feature type="transmembrane region" description="Helical" evidence="7">
    <location>
        <begin position="288"/>
        <end position="306"/>
    </location>
</feature>
<feature type="transmembrane region" description="Helical" evidence="7">
    <location>
        <begin position="479"/>
        <end position="498"/>
    </location>
</feature>
<dbReference type="AlphaFoldDB" id="A0A0G1ZEQ3"/>
<evidence type="ECO:0000313" key="9">
    <source>
        <dbReference type="Proteomes" id="UP000034185"/>
    </source>
</evidence>
<keyword evidence="4 7" id="KW-0812">Transmembrane</keyword>
<comment type="caution">
    <text evidence="8">The sequence shown here is derived from an EMBL/GenBank/DDBJ whole genome shotgun (WGS) entry which is preliminary data.</text>
</comment>
<dbReference type="InterPro" id="IPR036259">
    <property type="entry name" value="MFS_trans_sf"/>
</dbReference>
<evidence type="ECO:0000256" key="6">
    <source>
        <dbReference type="ARBA" id="ARBA00023136"/>
    </source>
</evidence>
<dbReference type="InterPro" id="IPR039309">
    <property type="entry name" value="BT1"/>
</dbReference>
<evidence type="ECO:0000256" key="5">
    <source>
        <dbReference type="ARBA" id="ARBA00022989"/>
    </source>
</evidence>
<comment type="subcellular location">
    <subcellularLocation>
        <location evidence="1">Membrane</location>
        <topology evidence="1">Multi-pass membrane protein</topology>
    </subcellularLocation>
</comment>
<dbReference type="Proteomes" id="UP000034185">
    <property type="component" value="Unassembled WGS sequence"/>
</dbReference>
<proteinExistence type="inferred from homology"/>
<feature type="transmembrane region" description="Helical" evidence="7">
    <location>
        <begin position="399"/>
        <end position="420"/>
    </location>
</feature>
<feature type="transmembrane region" description="Helical" evidence="7">
    <location>
        <begin position="132"/>
        <end position="150"/>
    </location>
</feature>
<reference evidence="8 9" key="1">
    <citation type="journal article" date="2015" name="Nature">
        <title>rRNA introns, odd ribosomes, and small enigmatic genomes across a large radiation of phyla.</title>
        <authorList>
            <person name="Brown C.T."/>
            <person name="Hug L.A."/>
            <person name="Thomas B.C."/>
            <person name="Sharon I."/>
            <person name="Castelle C.J."/>
            <person name="Singh A."/>
            <person name="Wilkins M.J."/>
            <person name="Williams K.H."/>
            <person name="Banfield J.F."/>
        </authorList>
    </citation>
    <scope>NUCLEOTIDE SEQUENCE [LARGE SCALE GENOMIC DNA]</scope>
</reference>
<dbReference type="SUPFAM" id="SSF103473">
    <property type="entry name" value="MFS general substrate transporter"/>
    <property type="match status" value="1"/>
</dbReference>
<keyword evidence="6 7" id="KW-0472">Membrane</keyword>
<dbReference type="Pfam" id="PF03092">
    <property type="entry name" value="BT1"/>
    <property type="match status" value="1"/>
</dbReference>
<evidence type="ECO:0000313" key="8">
    <source>
        <dbReference type="EMBL" id="KKW26337.1"/>
    </source>
</evidence>
<evidence type="ECO:0000256" key="1">
    <source>
        <dbReference type="ARBA" id="ARBA00004141"/>
    </source>
</evidence>
<feature type="transmembrane region" description="Helical" evidence="7">
    <location>
        <begin position="357"/>
        <end position="379"/>
    </location>
</feature>
<dbReference type="PANTHER" id="PTHR31585:SF0">
    <property type="entry name" value="FOLATE-BIOPTERIN TRANSPORTER 1, CHLOROPLASTIC"/>
    <property type="match status" value="1"/>
</dbReference>
<feature type="transmembrane region" description="Helical" evidence="7">
    <location>
        <begin position="427"/>
        <end position="446"/>
    </location>
</feature>